<protein>
    <recommendedName>
        <fullName evidence="5">Secreted protein</fullName>
    </recommendedName>
</protein>
<organism evidence="3 4">
    <name type="scientific">Luteimonas terrae</name>
    <dbReference type="NCBI Taxonomy" id="1530191"/>
    <lineage>
        <taxon>Bacteria</taxon>
        <taxon>Pseudomonadati</taxon>
        <taxon>Pseudomonadota</taxon>
        <taxon>Gammaproteobacteria</taxon>
        <taxon>Lysobacterales</taxon>
        <taxon>Lysobacteraceae</taxon>
        <taxon>Luteimonas</taxon>
    </lineage>
</organism>
<evidence type="ECO:0000256" key="2">
    <source>
        <dbReference type="SAM" id="SignalP"/>
    </source>
</evidence>
<keyword evidence="4" id="KW-1185">Reference proteome</keyword>
<reference evidence="3 4" key="1">
    <citation type="submission" date="2019-03" db="EMBL/GenBank/DDBJ databases">
        <title>Luteimonas zhaokaii sp.nov., isolated from the rectal contents of Plateau pika in Yushu, Qinghai Province, China.</title>
        <authorList>
            <person name="Zhang G."/>
        </authorList>
    </citation>
    <scope>NUCLEOTIDE SEQUENCE [LARGE SCALE GENOMIC DNA]</scope>
    <source>
        <strain evidence="3 4">THG-MD21</strain>
    </source>
</reference>
<evidence type="ECO:0000313" key="4">
    <source>
        <dbReference type="Proteomes" id="UP000295543"/>
    </source>
</evidence>
<sequence length="91" mass="9199">MSARLIVCLLLLGACLPAVARTATAEAGTDAPCPPAASTPQSETLLDTPAVRRAPAAGSASKTRAAATGGGEVDSPVRGPRWHSFLPGMFR</sequence>
<feature type="chain" id="PRO_5020253069" description="Secreted protein" evidence="2">
    <location>
        <begin position="21"/>
        <end position="91"/>
    </location>
</feature>
<evidence type="ECO:0008006" key="5">
    <source>
        <dbReference type="Google" id="ProtNLM"/>
    </source>
</evidence>
<proteinExistence type="predicted"/>
<feature type="region of interest" description="Disordered" evidence="1">
    <location>
        <begin position="26"/>
        <end position="91"/>
    </location>
</feature>
<dbReference type="AlphaFoldDB" id="A0A4R5U500"/>
<dbReference type="Proteomes" id="UP000295543">
    <property type="component" value="Unassembled WGS sequence"/>
</dbReference>
<evidence type="ECO:0000313" key="3">
    <source>
        <dbReference type="EMBL" id="TDK28860.1"/>
    </source>
</evidence>
<dbReference type="EMBL" id="SMTG01000010">
    <property type="protein sequence ID" value="TDK28860.1"/>
    <property type="molecule type" value="Genomic_DNA"/>
</dbReference>
<gene>
    <name evidence="3" type="ORF">E2F49_16120</name>
</gene>
<feature type="compositionally biased region" description="Low complexity" evidence="1">
    <location>
        <begin position="54"/>
        <end position="67"/>
    </location>
</feature>
<keyword evidence="2" id="KW-0732">Signal</keyword>
<accession>A0A4R5U500</accession>
<dbReference type="PROSITE" id="PS51257">
    <property type="entry name" value="PROKAR_LIPOPROTEIN"/>
    <property type="match status" value="1"/>
</dbReference>
<feature type="signal peptide" evidence="2">
    <location>
        <begin position="1"/>
        <end position="20"/>
    </location>
</feature>
<comment type="caution">
    <text evidence="3">The sequence shown here is derived from an EMBL/GenBank/DDBJ whole genome shotgun (WGS) entry which is preliminary data.</text>
</comment>
<evidence type="ECO:0000256" key="1">
    <source>
        <dbReference type="SAM" id="MobiDB-lite"/>
    </source>
</evidence>
<dbReference type="RefSeq" id="WP_133394834.1">
    <property type="nucleotide sequence ID" value="NZ_SMTG01000010.1"/>
</dbReference>
<name>A0A4R5U500_9GAMM</name>